<protein>
    <submittedName>
        <fullName evidence="1">Uncharacterized protein</fullName>
    </submittedName>
</protein>
<evidence type="ECO:0000313" key="1">
    <source>
        <dbReference type="EMBL" id="RKK04811.1"/>
    </source>
</evidence>
<keyword evidence="3" id="KW-1185">Reference proteome</keyword>
<gene>
    <name evidence="1" type="ORF">D6Z83_07505</name>
    <name evidence="2" type="ORF">EBE87_20230</name>
</gene>
<dbReference type="InParanoid" id="A0A3A9JHM7"/>
<evidence type="ECO:0000313" key="4">
    <source>
        <dbReference type="Proteomes" id="UP000278036"/>
    </source>
</evidence>
<comment type="caution">
    <text evidence="1">The sequence shown here is derived from an EMBL/GenBank/DDBJ whole genome shotgun (WGS) entry which is preliminary data.</text>
</comment>
<organism evidence="1 4">
    <name type="scientific">Teichococcus wenyumeiae</name>
    <dbReference type="NCBI Taxonomy" id="2478470"/>
    <lineage>
        <taxon>Bacteria</taxon>
        <taxon>Pseudomonadati</taxon>
        <taxon>Pseudomonadota</taxon>
        <taxon>Alphaproteobacteria</taxon>
        <taxon>Acetobacterales</taxon>
        <taxon>Roseomonadaceae</taxon>
        <taxon>Roseomonas</taxon>
    </lineage>
</organism>
<sequence>MGQPCPGDYIWYRQEWVLTVRCSTEGCSEGASRPVWEWAALHKMDSRRKLWELVARMKCSKCGAKKPHSELTPPRGMKG</sequence>
<evidence type="ECO:0000313" key="3">
    <source>
        <dbReference type="Proteomes" id="UP000274097"/>
    </source>
</evidence>
<name>A0A3A9JHM7_9PROT</name>
<dbReference type="Proteomes" id="UP000274097">
    <property type="component" value="Unassembled WGS sequence"/>
</dbReference>
<dbReference type="Proteomes" id="UP000278036">
    <property type="component" value="Unassembled WGS sequence"/>
</dbReference>
<dbReference type="AlphaFoldDB" id="A0A3A9JHM7"/>
<dbReference type="EMBL" id="RAQU01000031">
    <property type="protein sequence ID" value="RKK04811.1"/>
    <property type="molecule type" value="Genomic_DNA"/>
</dbReference>
<accession>A0A3A9JHM7</accession>
<evidence type="ECO:0000313" key="2">
    <source>
        <dbReference type="EMBL" id="RMI19479.1"/>
    </source>
</evidence>
<proteinExistence type="predicted"/>
<dbReference type="EMBL" id="RFLX01000019">
    <property type="protein sequence ID" value="RMI19479.1"/>
    <property type="molecule type" value="Genomic_DNA"/>
</dbReference>
<reference evidence="1 4" key="1">
    <citation type="submission" date="2018-09" db="EMBL/GenBank/DDBJ databases">
        <title>Roseomonas sp. nov., isolated from feces of Tibetan antelopes in the Qinghai-Tibet plateau, China.</title>
        <authorList>
            <person name="Tian Z."/>
        </authorList>
    </citation>
    <scope>NUCLEOTIDE SEQUENCE [LARGE SCALE GENOMIC DNA]</scope>
    <source>
        <strain evidence="2 3">Z23</strain>
        <strain evidence="1 4">Z24</strain>
    </source>
</reference>